<proteinExistence type="predicted"/>
<evidence type="ECO:0000313" key="2">
    <source>
        <dbReference type="EMBL" id="KII66507.1"/>
    </source>
</evidence>
<reference evidence="2 3" key="1">
    <citation type="journal article" date="2014" name="Genome Biol. Evol.">
        <title>The genome of the myxosporean Thelohanellus kitauei shows adaptations to nutrient acquisition within its fish host.</title>
        <authorList>
            <person name="Yang Y."/>
            <person name="Xiong J."/>
            <person name="Zhou Z."/>
            <person name="Huo F."/>
            <person name="Miao W."/>
            <person name="Ran C."/>
            <person name="Liu Y."/>
            <person name="Zhang J."/>
            <person name="Feng J."/>
            <person name="Wang M."/>
            <person name="Wang M."/>
            <person name="Wang L."/>
            <person name="Yao B."/>
        </authorList>
    </citation>
    <scope>NUCLEOTIDE SEQUENCE [LARGE SCALE GENOMIC DNA]</scope>
    <source>
        <strain evidence="2">Wuqing</strain>
    </source>
</reference>
<keyword evidence="1" id="KW-1133">Transmembrane helix</keyword>
<keyword evidence="1" id="KW-0812">Transmembrane</keyword>
<gene>
    <name evidence="2" type="ORF">RF11_15966</name>
</gene>
<keyword evidence="3" id="KW-1185">Reference proteome</keyword>
<evidence type="ECO:0000256" key="1">
    <source>
        <dbReference type="SAM" id="Phobius"/>
    </source>
</evidence>
<dbReference type="Proteomes" id="UP000031668">
    <property type="component" value="Unassembled WGS sequence"/>
</dbReference>
<dbReference type="EMBL" id="JWZT01003512">
    <property type="protein sequence ID" value="KII66507.1"/>
    <property type="molecule type" value="Genomic_DNA"/>
</dbReference>
<sequence>MSGFISYFGVSCKTKIDSLSGVCSQTSDKNTSLIQRYIIRNTSNCMMLFFQILLRHIILVIIIITFQGWQSDCFCDENARDALRSFFRLEHQSGPNSVVEGEGKVIETGILADTVKRAFGQSCNVYFCSASLIHLLQTNVFLKNCIELIQSDILRSKNTMTSADQRIYETVLKTECRRISTNLKICIRSNYRGSAQQYFEEKYTNEKDVIKYFLGTSLLLDSSEIPRLYDRNYHTDVIEGLMACAFDGQTEVLDKSLIVECCDKVMCVMLLPLRELLSEEQIAPIKNGQSNQCKNWALSL</sequence>
<feature type="transmembrane region" description="Helical" evidence="1">
    <location>
        <begin position="45"/>
        <end position="69"/>
    </location>
</feature>
<organism evidence="2 3">
    <name type="scientific">Thelohanellus kitauei</name>
    <name type="common">Myxosporean</name>
    <dbReference type="NCBI Taxonomy" id="669202"/>
    <lineage>
        <taxon>Eukaryota</taxon>
        <taxon>Metazoa</taxon>
        <taxon>Cnidaria</taxon>
        <taxon>Myxozoa</taxon>
        <taxon>Myxosporea</taxon>
        <taxon>Bivalvulida</taxon>
        <taxon>Platysporina</taxon>
        <taxon>Myxobolidae</taxon>
        <taxon>Thelohanellus</taxon>
    </lineage>
</organism>
<protein>
    <submittedName>
        <fullName evidence="2">Uncharacterized protein</fullName>
    </submittedName>
</protein>
<name>A0A0C2MY01_THEKT</name>
<accession>A0A0C2MY01</accession>
<dbReference type="AlphaFoldDB" id="A0A0C2MY01"/>
<comment type="caution">
    <text evidence="2">The sequence shown here is derived from an EMBL/GenBank/DDBJ whole genome shotgun (WGS) entry which is preliminary data.</text>
</comment>
<keyword evidence="1" id="KW-0472">Membrane</keyword>
<evidence type="ECO:0000313" key="3">
    <source>
        <dbReference type="Proteomes" id="UP000031668"/>
    </source>
</evidence>